<keyword evidence="1" id="KW-0446">Lipid-binding</keyword>
<dbReference type="InterPro" id="IPR003797">
    <property type="entry name" value="DegV"/>
</dbReference>
<dbReference type="SUPFAM" id="SSF82549">
    <property type="entry name" value="DAK1/DegV-like"/>
    <property type="match status" value="1"/>
</dbReference>
<dbReference type="Pfam" id="PF02645">
    <property type="entry name" value="DegV"/>
    <property type="match status" value="1"/>
</dbReference>
<name>X1K2T6_9ZZZZ</name>
<accession>X1K2T6</accession>
<dbReference type="InterPro" id="IPR043168">
    <property type="entry name" value="DegV_C"/>
</dbReference>
<protein>
    <recommendedName>
        <fullName evidence="3">DegV family protein</fullName>
    </recommendedName>
</protein>
<organism evidence="2">
    <name type="scientific">marine sediment metagenome</name>
    <dbReference type="NCBI Taxonomy" id="412755"/>
    <lineage>
        <taxon>unclassified sequences</taxon>
        <taxon>metagenomes</taxon>
        <taxon>ecological metagenomes</taxon>
    </lineage>
</organism>
<dbReference type="PANTHER" id="PTHR33434">
    <property type="entry name" value="DEGV DOMAIN-CONTAINING PROTEIN DR_1986-RELATED"/>
    <property type="match status" value="1"/>
</dbReference>
<reference evidence="2" key="1">
    <citation type="journal article" date="2014" name="Front. Microbiol.">
        <title>High frequency of phylogenetically diverse reductive dehalogenase-homologous genes in deep subseafloor sedimentary metagenomes.</title>
        <authorList>
            <person name="Kawai M."/>
            <person name="Futagami T."/>
            <person name="Toyoda A."/>
            <person name="Takaki Y."/>
            <person name="Nishi S."/>
            <person name="Hori S."/>
            <person name="Arai W."/>
            <person name="Tsubouchi T."/>
            <person name="Morono Y."/>
            <person name="Uchiyama I."/>
            <person name="Ito T."/>
            <person name="Fujiyama A."/>
            <person name="Inagaki F."/>
            <person name="Takami H."/>
        </authorList>
    </citation>
    <scope>NUCLEOTIDE SEQUENCE</scope>
    <source>
        <strain evidence="2">Expedition CK06-06</strain>
    </source>
</reference>
<dbReference type="GO" id="GO:0008289">
    <property type="term" value="F:lipid binding"/>
    <property type="evidence" value="ECO:0007669"/>
    <property type="project" value="UniProtKB-KW"/>
</dbReference>
<dbReference type="EMBL" id="BARV01001908">
    <property type="protein sequence ID" value="GAI01322.1"/>
    <property type="molecule type" value="Genomic_DNA"/>
</dbReference>
<dbReference type="PROSITE" id="PS51482">
    <property type="entry name" value="DEGV"/>
    <property type="match status" value="1"/>
</dbReference>
<sequence>MRKVAIMTDSVASVPYELAQKYDILVIPFHIIMDGKSHLETKIDVDQLYARLKEKENLPTTSAPSPGEFLKAYQELSRRAEAILHISMTSSFTMAYGAAIEAKELARERLPKTAIEIVNSKTVESSKLLIVLEAARAARQGKNLNEVIQIVNNMIPRINQLSTRDTLFYLDRLGRIFEAKSWAEAESKTSFRAIVEIDASTGGVTKPVARAKTKTQIMQRMVDIAKERIGNKKVHAAIVHTNVPEEAEQLKEMLLSQCHCDGLYINEAAPATAFHNGEGLISFGFYG</sequence>
<dbReference type="InterPro" id="IPR050270">
    <property type="entry name" value="DegV_domain_contain"/>
</dbReference>
<evidence type="ECO:0008006" key="3">
    <source>
        <dbReference type="Google" id="ProtNLM"/>
    </source>
</evidence>
<dbReference type="Gene3D" id="3.40.50.10170">
    <property type="match status" value="1"/>
</dbReference>
<comment type="caution">
    <text evidence="2">The sequence shown here is derived from an EMBL/GenBank/DDBJ whole genome shotgun (WGS) entry which is preliminary data.</text>
</comment>
<gene>
    <name evidence="2" type="ORF">S06H3_05211</name>
</gene>
<dbReference type="NCBIfam" id="TIGR00762">
    <property type="entry name" value="DegV"/>
    <property type="match status" value="1"/>
</dbReference>
<dbReference type="Gene3D" id="3.30.1180.10">
    <property type="match status" value="1"/>
</dbReference>
<evidence type="ECO:0000256" key="1">
    <source>
        <dbReference type="ARBA" id="ARBA00023121"/>
    </source>
</evidence>
<proteinExistence type="predicted"/>
<evidence type="ECO:0000313" key="2">
    <source>
        <dbReference type="EMBL" id="GAI01322.1"/>
    </source>
</evidence>
<dbReference type="AlphaFoldDB" id="X1K2T6"/>
<dbReference type="PANTHER" id="PTHR33434:SF2">
    <property type="entry name" value="FATTY ACID-BINDING PROTEIN TM_1468"/>
    <property type="match status" value="1"/>
</dbReference>